<organism evidence="1 2">
    <name type="scientific">Paenibacillus solanacearum</name>
    <dbReference type="NCBI Taxonomy" id="2048548"/>
    <lineage>
        <taxon>Bacteria</taxon>
        <taxon>Bacillati</taxon>
        <taxon>Bacillota</taxon>
        <taxon>Bacilli</taxon>
        <taxon>Bacillales</taxon>
        <taxon>Paenibacillaceae</taxon>
        <taxon>Paenibacillus</taxon>
    </lineage>
</organism>
<dbReference type="RefSeq" id="WP_218090161.1">
    <property type="nucleotide sequence ID" value="NZ_CAJVAS010000001.1"/>
</dbReference>
<dbReference type="Pfam" id="PF13671">
    <property type="entry name" value="AAA_33"/>
    <property type="match status" value="1"/>
</dbReference>
<name>A0A916JTI4_9BACL</name>
<gene>
    <name evidence="1" type="ORF">PAESOLCIP111_00346</name>
</gene>
<comment type="caution">
    <text evidence="1">The sequence shown here is derived from an EMBL/GenBank/DDBJ whole genome shotgun (WGS) entry which is preliminary data.</text>
</comment>
<dbReference type="Proteomes" id="UP000693672">
    <property type="component" value="Unassembled WGS sequence"/>
</dbReference>
<evidence type="ECO:0000313" key="1">
    <source>
        <dbReference type="EMBL" id="CAG7599863.1"/>
    </source>
</evidence>
<evidence type="ECO:0008006" key="3">
    <source>
        <dbReference type="Google" id="ProtNLM"/>
    </source>
</evidence>
<dbReference type="AlphaFoldDB" id="A0A916JTI4"/>
<reference evidence="1" key="1">
    <citation type="submission" date="2021-06" db="EMBL/GenBank/DDBJ databases">
        <authorList>
            <person name="Criscuolo A."/>
        </authorList>
    </citation>
    <scope>NUCLEOTIDE SEQUENCE</scope>
    <source>
        <strain evidence="1">CIP111600</strain>
    </source>
</reference>
<dbReference type="PANTHER" id="PTHR37807">
    <property type="entry name" value="OS07G0160300 PROTEIN"/>
    <property type="match status" value="1"/>
</dbReference>
<keyword evidence="2" id="KW-1185">Reference proteome</keyword>
<dbReference type="PANTHER" id="PTHR37807:SF3">
    <property type="entry name" value="OS07G0160300 PROTEIN"/>
    <property type="match status" value="1"/>
</dbReference>
<proteinExistence type="predicted"/>
<protein>
    <recommendedName>
        <fullName evidence="3">ATP-binding protein</fullName>
    </recommendedName>
</protein>
<sequence length="182" mass="20847">MGEVILLRGRPGVGKTVISNRLGSRLHAPVIRKDDFYDVIAGYNDNHEQRNKVSYGILFRLLDTNAQAPSRFILDFPFNNNEEMNRFAEWLSTRNYCLKSILCNCSDEGIWAERFHERKANPLPNQLITDFAKLKSHYGDLSIRPLKGELVVDTVEPLDTIVEYIMAYLREDTAVQAKGENV</sequence>
<accession>A0A916JTI4</accession>
<dbReference type="EMBL" id="CAJVAS010000001">
    <property type="protein sequence ID" value="CAG7599863.1"/>
    <property type="molecule type" value="Genomic_DNA"/>
</dbReference>
<evidence type="ECO:0000313" key="2">
    <source>
        <dbReference type="Proteomes" id="UP000693672"/>
    </source>
</evidence>